<accession>A0ACB6QGK4</accession>
<proteinExistence type="predicted"/>
<dbReference type="EMBL" id="MU003529">
    <property type="protein sequence ID" value="KAF2465492.1"/>
    <property type="molecule type" value="Genomic_DNA"/>
</dbReference>
<organism evidence="1 2">
    <name type="scientific">Lindgomyces ingoldianus</name>
    <dbReference type="NCBI Taxonomy" id="673940"/>
    <lineage>
        <taxon>Eukaryota</taxon>
        <taxon>Fungi</taxon>
        <taxon>Dikarya</taxon>
        <taxon>Ascomycota</taxon>
        <taxon>Pezizomycotina</taxon>
        <taxon>Dothideomycetes</taxon>
        <taxon>Pleosporomycetidae</taxon>
        <taxon>Pleosporales</taxon>
        <taxon>Lindgomycetaceae</taxon>
        <taxon>Lindgomyces</taxon>
    </lineage>
</organism>
<dbReference type="Proteomes" id="UP000799755">
    <property type="component" value="Unassembled WGS sequence"/>
</dbReference>
<evidence type="ECO:0000313" key="1">
    <source>
        <dbReference type="EMBL" id="KAF2465492.1"/>
    </source>
</evidence>
<evidence type="ECO:0000313" key="2">
    <source>
        <dbReference type="Proteomes" id="UP000799755"/>
    </source>
</evidence>
<gene>
    <name evidence="1" type="ORF">BDR25DRAFT_84423</name>
</gene>
<comment type="caution">
    <text evidence="1">The sequence shown here is derived from an EMBL/GenBank/DDBJ whole genome shotgun (WGS) entry which is preliminary data.</text>
</comment>
<sequence>MTTTISTTVTEVIGSEAPVSIPSSAVTETTSTDALPPLPVHTSNPPPLPLSTENPTSASASTTYNTKTGPTKPVLPPSPPPPSDPQPADSPDCKDGRSATLRIQTYSSTNQLALITSCKDPRCVTALPEVVSSGRQTTSTLAVFEEPTSPFRCFKGAPDPSDSGPVSMPTSRSSTAKNKRTIAIPIPEDFDDQPPRRINKFIVDQMVIAQLHGNIIPIAGNGDSPVGGISSGIHGGSSVMVIAQRTIWIAYFWEIPIFSNEGSVRMATSTIVLPPLQMLYFALMCSTSLGSGTLHSAVRARNLS</sequence>
<keyword evidence="2" id="KW-1185">Reference proteome</keyword>
<protein>
    <submittedName>
        <fullName evidence="1">Uncharacterized protein</fullName>
    </submittedName>
</protein>
<name>A0ACB6QGK4_9PLEO</name>
<reference evidence="1" key="1">
    <citation type="journal article" date="2020" name="Stud. Mycol.">
        <title>101 Dothideomycetes genomes: a test case for predicting lifestyles and emergence of pathogens.</title>
        <authorList>
            <person name="Haridas S."/>
            <person name="Albert R."/>
            <person name="Binder M."/>
            <person name="Bloem J."/>
            <person name="Labutti K."/>
            <person name="Salamov A."/>
            <person name="Andreopoulos B."/>
            <person name="Baker S."/>
            <person name="Barry K."/>
            <person name="Bills G."/>
            <person name="Bluhm B."/>
            <person name="Cannon C."/>
            <person name="Castanera R."/>
            <person name="Culley D."/>
            <person name="Daum C."/>
            <person name="Ezra D."/>
            <person name="Gonzalez J."/>
            <person name="Henrissat B."/>
            <person name="Kuo A."/>
            <person name="Liang C."/>
            <person name="Lipzen A."/>
            <person name="Lutzoni F."/>
            <person name="Magnuson J."/>
            <person name="Mondo S."/>
            <person name="Nolan M."/>
            <person name="Ohm R."/>
            <person name="Pangilinan J."/>
            <person name="Park H.-J."/>
            <person name="Ramirez L."/>
            <person name="Alfaro M."/>
            <person name="Sun H."/>
            <person name="Tritt A."/>
            <person name="Yoshinaga Y."/>
            <person name="Zwiers L.-H."/>
            <person name="Turgeon B."/>
            <person name="Goodwin S."/>
            <person name="Spatafora J."/>
            <person name="Crous P."/>
            <person name="Grigoriev I."/>
        </authorList>
    </citation>
    <scope>NUCLEOTIDE SEQUENCE</scope>
    <source>
        <strain evidence="1">ATCC 200398</strain>
    </source>
</reference>